<reference evidence="1" key="1">
    <citation type="journal article" date="2015" name="Nature">
        <title>Complex archaea that bridge the gap between prokaryotes and eukaryotes.</title>
        <authorList>
            <person name="Spang A."/>
            <person name="Saw J.H."/>
            <person name="Jorgensen S.L."/>
            <person name="Zaremba-Niedzwiedzka K."/>
            <person name="Martijn J."/>
            <person name="Lind A.E."/>
            <person name="van Eijk R."/>
            <person name="Schleper C."/>
            <person name="Guy L."/>
            <person name="Ettema T.J."/>
        </authorList>
    </citation>
    <scope>NUCLEOTIDE SEQUENCE</scope>
</reference>
<dbReference type="EMBL" id="LAZR01003423">
    <property type="protein sequence ID" value="KKN18476.1"/>
    <property type="molecule type" value="Genomic_DNA"/>
</dbReference>
<evidence type="ECO:0000313" key="1">
    <source>
        <dbReference type="EMBL" id="KKN18476.1"/>
    </source>
</evidence>
<protein>
    <submittedName>
        <fullName evidence="1">Uncharacterized protein</fullName>
    </submittedName>
</protein>
<dbReference type="AlphaFoldDB" id="A0A0F9QZC2"/>
<proteinExistence type="predicted"/>
<comment type="caution">
    <text evidence="1">The sequence shown here is derived from an EMBL/GenBank/DDBJ whole genome shotgun (WGS) entry which is preliminary data.</text>
</comment>
<gene>
    <name evidence="1" type="ORF">LCGC14_0955340</name>
</gene>
<accession>A0A0F9QZC2</accession>
<name>A0A0F9QZC2_9ZZZZ</name>
<sequence length="236" mass="26034">MTDEPMVPSRNHRSDIRESMYDAHPANVEWLEKHGYEFGSDATGMAYQVVSPRGIRIAGPDGTAETCSYNGRLNAEATLAAEKQVTGLTAKYSVARTDGRDAPGGDKERAKYFVLDYEHDPLAQVVVGYYADLARSEGRIELANDLDQSVSDVLAAHGDGPRTIMRSDAVEMRHDAKMRVQIRRFRRALTAVERLPSVVEPNGARDLAPNSVEMGRLIGMQDAALIALRALNRFDD</sequence>
<organism evidence="1">
    <name type="scientific">marine sediment metagenome</name>
    <dbReference type="NCBI Taxonomy" id="412755"/>
    <lineage>
        <taxon>unclassified sequences</taxon>
        <taxon>metagenomes</taxon>
        <taxon>ecological metagenomes</taxon>
    </lineage>
</organism>